<feature type="domain" description="PTS EIIA type-4" evidence="2">
    <location>
        <begin position="1"/>
        <end position="122"/>
    </location>
</feature>
<evidence type="ECO:0000256" key="1">
    <source>
        <dbReference type="ARBA" id="ARBA00022679"/>
    </source>
</evidence>
<evidence type="ECO:0000259" key="2">
    <source>
        <dbReference type="PROSITE" id="PS51096"/>
    </source>
</evidence>
<keyword evidence="1" id="KW-0808">Transferase</keyword>
<evidence type="ECO:0000313" key="4">
    <source>
        <dbReference type="Proteomes" id="UP000664601"/>
    </source>
</evidence>
<dbReference type="PANTHER" id="PTHR33799:SF1">
    <property type="entry name" value="PTS SYSTEM MANNOSE-SPECIFIC EIIAB COMPONENT-RELATED"/>
    <property type="match status" value="1"/>
</dbReference>
<dbReference type="InterPro" id="IPR051471">
    <property type="entry name" value="Bacterial_PTS_sugar_comp"/>
</dbReference>
<sequence length="139" mass="15167">MRKIILASHHNLAVGMKDTLEYIMPTVGEVTTIAAYTTNTPVNEEIDAALADVSEADEAIIFTDLMGGSVNQNFTKYLAQPNIHLIAGMNLPVIMSCLLPLGDAAIDPEQLRGAIQEGQQQVVYVNDYLAEQTMDEDDE</sequence>
<protein>
    <submittedName>
        <fullName evidence="3">PTS N-acetylglucosamine transporter subunit IIBC</fullName>
    </submittedName>
</protein>
<reference evidence="3 4" key="1">
    <citation type="submission" date="2021-03" db="EMBL/GenBank/DDBJ databases">
        <title>Enterococcal diversity collection.</title>
        <authorList>
            <person name="Gilmore M.S."/>
            <person name="Schwartzman J."/>
            <person name="Van Tyne D."/>
            <person name="Martin M."/>
            <person name="Earl A.M."/>
            <person name="Manson A.L."/>
            <person name="Straub T."/>
            <person name="Salamzade R."/>
            <person name="Saavedra J."/>
            <person name="Lebreton F."/>
            <person name="Prichula J."/>
            <person name="Schaufler K."/>
            <person name="Gaca A."/>
            <person name="Sgardioli B."/>
            <person name="Wagenaar J."/>
            <person name="Strong T."/>
        </authorList>
    </citation>
    <scope>NUCLEOTIDE SEQUENCE [LARGE SCALE GENOMIC DNA]</scope>
    <source>
        <strain evidence="3 4">669A</strain>
    </source>
</reference>
<dbReference type="SUPFAM" id="SSF53062">
    <property type="entry name" value="PTS system fructose IIA component-like"/>
    <property type="match status" value="1"/>
</dbReference>
<dbReference type="PROSITE" id="PS51096">
    <property type="entry name" value="PTS_EIIA_TYPE_4"/>
    <property type="match status" value="1"/>
</dbReference>
<proteinExistence type="predicted"/>
<evidence type="ECO:0000313" key="3">
    <source>
        <dbReference type="EMBL" id="MBO1305052.1"/>
    </source>
</evidence>
<organism evidence="3 4">
    <name type="scientific">Candidatus Enterococcus moelleringii</name>
    <dbReference type="NCBI Taxonomy" id="2815325"/>
    <lineage>
        <taxon>Bacteria</taxon>
        <taxon>Bacillati</taxon>
        <taxon>Bacillota</taxon>
        <taxon>Bacilli</taxon>
        <taxon>Lactobacillales</taxon>
        <taxon>Enterococcaceae</taxon>
        <taxon>Enterococcus</taxon>
    </lineage>
</organism>
<name>A0ABS3L607_9ENTE</name>
<dbReference type="Gene3D" id="3.40.50.510">
    <property type="entry name" value="Phosphotransferase system, mannose-type IIA component"/>
    <property type="match status" value="1"/>
</dbReference>
<dbReference type="RefSeq" id="WP_207671996.1">
    <property type="nucleotide sequence ID" value="NZ_JAFREM010000004.1"/>
</dbReference>
<comment type="caution">
    <text evidence="3">The sequence shown here is derived from an EMBL/GenBank/DDBJ whole genome shotgun (WGS) entry which is preliminary data.</text>
</comment>
<keyword evidence="4" id="KW-1185">Reference proteome</keyword>
<dbReference type="Pfam" id="PF03610">
    <property type="entry name" value="EIIA-man"/>
    <property type="match status" value="1"/>
</dbReference>
<dbReference type="Proteomes" id="UP000664601">
    <property type="component" value="Unassembled WGS sequence"/>
</dbReference>
<dbReference type="EMBL" id="JAFREM010000004">
    <property type="protein sequence ID" value="MBO1305052.1"/>
    <property type="molecule type" value="Genomic_DNA"/>
</dbReference>
<accession>A0ABS3L607</accession>
<dbReference type="InterPro" id="IPR004701">
    <property type="entry name" value="PTS_EIIA_man-typ"/>
</dbReference>
<gene>
    <name evidence="3" type="ORF">JZO70_02685</name>
</gene>
<dbReference type="InterPro" id="IPR036662">
    <property type="entry name" value="PTS_EIIA_man-typ_sf"/>
</dbReference>
<dbReference type="PANTHER" id="PTHR33799">
    <property type="entry name" value="PTS PERMEASE-RELATED-RELATED"/>
    <property type="match status" value="1"/>
</dbReference>